<reference evidence="1" key="1">
    <citation type="submission" date="2023-04" db="EMBL/GenBank/DDBJ databases">
        <title>Draft Genome sequencing of Naganishia species isolated from polar environments using Oxford Nanopore Technology.</title>
        <authorList>
            <person name="Leo P."/>
            <person name="Venkateswaran K."/>
        </authorList>
    </citation>
    <scope>NUCLEOTIDE SEQUENCE</scope>
    <source>
        <strain evidence="1">MNA-CCFEE 5261</strain>
    </source>
</reference>
<dbReference type="EMBL" id="JASBWR010000027">
    <property type="protein sequence ID" value="KAJ9106853.1"/>
    <property type="molecule type" value="Genomic_DNA"/>
</dbReference>
<gene>
    <name evidence="1" type="ORF">QFC19_002982</name>
</gene>
<dbReference type="Proteomes" id="UP001241377">
    <property type="component" value="Unassembled WGS sequence"/>
</dbReference>
<proteinExistence type="predicted"/>
<organism evidence="1 2">
    <name type="scientific">Naganishia cerealis</name>
    <dbReference type="NCBI Taxonomy" id="610337"/>
    <lineage>
        <taxon>Eukaryota</taxon>
        <taxon>Fungi</taxon>
        <taxon>Dikarya</taxon>
        <taxon>Basidiomycota</taxon>
        <taxon>Agaricomycotina</taxon>
        <taxon>Tremellomycetes</taxon>
        <taxon>Filobasidiales</taxon>
        <taxon>Filobasidiaceae</taxon>
        <taxon>Naganishia</taxon>
    </lineage>
</organism>
<evidence type="ECO:0000313" key="1">
    <source>
        <dbReference type="EMBL" id="KAJ9106853.1"/>
    </source>
</evidence>
<keyword evidence="2" id="KW-1185">Reference proteome</keyword>
<evidence type="ECO:0000313" key="2">
    <source>
        <dbReference type="Proteomes" id="UP001241377"/>
    </source>
</evidence>
<name>A0ACC2W572_9TREE</name>
<accession>A0ACC2W572</accession>
<sequence>MLRLFNDMIAVKDQCLSNTHHSTDEEVLTKERERKQEILEDWARIGMEIRTTVASAAAALGPLKASESYLTKEASFSRFAGKDIQELFVPAQGIQLRFGGIGIFFEIIATAIQHTHLDSGVFKASASRPPSPVLSRAPSLRPSERRGSPRRSSSHMHLTEQHGHAGSPLTSQFTMTSDTTVSEGSSRRDSHLPHSIGHVLHKRLHLPHLPLSWRHDREEHGLTLEDRNPSHASLMDHLRKDSPAVGVYESMKYMALEQREEIDEGIRKHKAVTEDLEVTLERYRQQDRLEILNPFRSLFDENYSGDAETDASKMQ</sequence>
<comment type="caution">
    <text evidence="1">The sequence shown here is derived from an EMBL/GenBank/DDBJ whole genome shotgun (WGS) entry which is preliminary data.</text>
</comment>
<protein>
    <submittedName>
        <fullName evidence="1">Uncharacterized protein</fullName>
    </submittedName>
</protein>